<comment type="caution">
    <text evidence="2">The sequence shown here is derived from an EMBL/GenBank/DDBJ whole genome shotgun (WGS) entry which is preliminary data.</text>
</comment>
<accession>A0A4U5P7X0</accession>
<feature type="transmembrane region" description="Helical" evidence="1">
    <location>
        <begin position="130"/>
        <end position="149"/>
    </location>
</feature>
<feature type="transmembrane region" description="Helical" evidence="1">
    <location>
        <begin position="7"/>
        <end position="26"/>
    </location>
</feature>
<reference evidence="2" key="3">
    <citation type="journal article" date="2019" name="G3 (Bethesda)">
        <title>Hybrid Assembly of the Genome of the Entomopathogenic Nematode Steinernema carpocapsae Identifies the X-Chromosome.</title>
        <authorList>
            <person name="Serra L."/>
            <person name="Macchietto M."/>
            <person name="Macias-Munoz A."/>
            <person name="McGill C.J."/>
            <person name="Rodriguez I.M."/>
            <person name="Rodriguez B."/>
            <person name="Murad R."/>
            <person name="Mortazavi A."/>
        </authorList>
    </citation>
    <scope>NUCLEOTIDE SEQUENCE</scope>
    <source>
        <strain evidence="2">ALL</strain>
    </source>
</reference>
<evidence type="ECO:0000313" key="2">
    <source>
        <dbReference type="EMBL" id="TKR92170.1"/>
    </source>
</evidence>
<feature type="transmembrane region" description="Helical" evidence="1">
    <location>
        <begin position="105"/>
        <end position="124"/>
    </location>
</feature>
<reference evidence="2" key="1">
    <citation type="submission" date="2013-11" db="EMBL/GenBank/DDBJ databases">
        <authorList>
            <person name="Sternberg P."/>
            <person name="Dillman A."/>
            <person name="Macchietto M."/>
        </authorList>
    </citation>
    <scope>NUCLEOTIDE SEQUENCE</scope>
    <source>
        <strain evidence="2">ALL</strain>
    </source>
</reference>
<keyword evidence="1" id="KW-0812">Transmembrane</keyword>
<keyword evidence="1" id="KW-1133">Transmembrane helix</keyword>
<feature type="transmembrane region" description="Helical" evidence="1">
    <location>
        <begin position="71"/>
        <end position="93"/>
    </location>
</feature>
<evidence type="ECO:0000256" key="1">
    <source>
        <dbReference type="SAM" id="Phobius"/>
    </source>
</evidence>
<proteinExistence type="predicted"/>
<reference evidence="2" key="2">
    <citation type="journal article" date="2015" name="Genome Biol.">
        <title>Comparative genomics of Steinernema reveals deeply conserved gene regulatory networks.</title>
        <authorList>
            <person name="Dillman A.R."/>
            <person name="Macchietto M."/>
            <person name="Porter C.F."/>
            <person name="Rogers A."/>
            <person name="Williams B."/>
            <person name="Antoshechkin I."/>
            <person name="Lee M.M."/>
            <person name="Goodwin Z."/>
            <person name="Lu X."/>
            <person name="Lewis E.E."/>
            <person name="Goodrich-Blair H."/>
            <person name="Stock S.P."/>
            <person name="Adams B.J."/>
            <person name="Sternberg P.W."/>
            <person name="Mortazavi A."/>
        </authorList>
    </citation>
    <scope>NUCLEOTIDE SEQUENCE [LARGE SCALE GENOMIC DNA]</scope>
    <source>
        <strain evidence="2">ALL</strain>
    </source>
</reference>
<sequence>MANSVTIIIRIFTFLTVLMLFLFHFADFALKCDDKGFGEQRCTHAWFNNQFRLSSDYKTKQTFARQWYRDALGVTVFVVNLLLIFFSLIFILGAFTEIVTGSAMCILKFSFVIVMFLFAIGVVVCRGLTNTPIVFAGLGAFLCDTLVFVD</sequence>
<protein>
    <submittedName>
        <fullName evidence="2">Uncharacterized protein</fullName>
    </submittedName>
</protein>
<organism evidence="2">
    <name type="scientific">Steinernema carpocapsae</name>
    <name type="common">Entomopathogenic nematode</name>
    <dbReference type="NCBI Taxonomy" id="34508"/>
    <lineage>
        <taxon>Eukaryota</taxon>
        <taxon>Metazoa</taxon>
        <taxon>Ecdysozoa</taxon>
        <taxon>Nematoda</taxon>
        <taxon>Chromadorea</taxon>
        <taxon>Rhabditida</taxon>
        <taxon>Tylenchina</taxon>
        <taxon>Panagrolaimomorpha</taxon>
        <taxon>Strongyloidoidea</taxon>
        <taxon>Steinernematidae</taxon>
        <taxon>Steinernema</taxon>
    </lineage>
</organism>
<dbReference type="EMBL" id="AZBU02000002">
    <property type="protein sequence ID" value="TKR92170.1"/>
    <property type="molecule type" value="Genomic_DNA"/>
</dbReference>
<dbReference type="AlphaFoldDB" id="A0A4U5P7X0"/>
<name>A0A4U5P7X0_STECR</name>
<keyword evidence="1" id="KW-0472">Membrane</keyword>
<gene>
    <name evidence="2" type="ORF">L596_006875</name>
</gene>